<keyword evidence="12" id="KW-1185">Reference proteome</keyword>
<comment type="subcellular location">
    <subcellularLocation>
        <location evidence="1 7 8">Cytoplasm</location>
    </subcellularLocation>
</comment>
<evidence type="ECO:0000259" key="10">
    <source>
        <dbReference type="Pfam" id="PF08245"/>
    </source>
</evidence>
<dbReference type="eggNOG" id="COG0771">
    <property type="taxonomic scope" value="Bacteria"/>
</dbReference>
<evidence type="ECO:0000256" key="5">
    <source>
        <dbReference type="ARBA" id="ARBA00022741"/>
    </source>
</evidence>
<dbReference type="GO" id="GO:0008360">
    <property type="term" value="P:regulation of cell shape"/>
    <property type="evidence" value="ECO:0007669"/>
    <property type="project" value="UniProtKB-KW"/>
</dbReference>
<keyword evidence="7 8" id="KW-0133">Cell shape</keyword>
<keyword evidence="4 7" id="KW-0436">Ligase</keyword>
<dbReference type="UniPathway" id="UPA00219"/>
<keyword evidence="7 8" id="KW-0573">Peptidoglycan synthesis</keyword>
<dbReference type="Pfam" id="PF08245">
    <property type="entry name" value="Mur_ligase_M"/>
    <property type="match status" value="1"/>
</dbReference>
<dbReference type="Gene3D" id="3.90.190.20">
    <property type="entry name" value="Mur ligase, C-terminal domain"/>
    <property type="match status" value="1"/>
</dbReference>
<reference evidence="11 12" key="1">
    <citation type="journal article" date="2012" name="J. Bacteriol.">
        <title>Genome sequence of proteorhodopsin-containing sea ice bacterium Glaciecola punicea ACAM 611T.</title>
        <authorList>
            <person name="Qin Q.-L."/>
            <person name="Xie B.-B."/>
            <person name="Shu Y.-L."/>
            <person name="Rong J.-C."/>
            <person name="Zhao D.-L."/>
            <person name="Zhang X.-Y."/>
            <person name="Chen X.-L."/>
            <person name="Zhou B.-C."/>
            <person name="Zhanga Y.-Z."/>
        </authorList>
    </citation>
    <scope>NUCLEOTIDE SEQUENCE [LARGE SCALE GENOMIC DNA]</scope>
    <source>
        <strain evidence="11 12">ACAM 611</strain>
    </source>
</reference>
<feature type="domain" description="Mur ligase central" evidence="10">
    <location>
        <begin position="132"/>
        <end position="274"/>
    </location>
</feature>
<dbReference type="PANTHER" id="PTHR43692:SF1">
    <property type="entry name" value="UDP-N-ACETYLMURAMOYLALANINE--D-GLUTAMATE LIGASE"/>
    <property type="match status" value="1"/>
</dbReference>
<dbReference type="Gene3D" id="3.40.50.720">
    <property type="entry name" value="NAD(P)-binding Rossmann-like Domain"/>
    <property type="match status" value="1"/>
</dbReference>
<evidence type="ECO:0000256" key="1">
    <source>
        <dbReference type="ARBA" id="ARBA00004496"/>
    </source>
</evidence>
<evidence type="ECO:0000256" key="8">
    <source>
        <dbReference type="RuleBase" id="RU003664"/>
    </source>
</evidence>
<dbReference type="OrthoDB" id="9809796at2"/>
<dbReference type="GO" id="GO:0009252">
    <property type="term" value="P:peptidoglycan biosynthetic process"/>
    <property type="evidence" value="ECO:0007669"/>
    <property type="project" value="UniProtKB-UniRule"/>
</dbReference>
<reference evidence="11 12" key="2">
    <citation type="journal article" date="2017" name="Antonie Van Leeuwenhoek">
        <title>Rhizobium rhizosphaerae sp. nov., a novel species isolated from rice rhizosphere.</title>
        <authorList>
            <person name="Zhao J.J."/>
            <person name="Zhang J."/>
            <person name="Zhang R.J."/>
            <person name="Zhang C.W."/>
            <person name="Yin H.Q."/>
            <person name="Zhang X.X."/>
        </authorList>
    </citation>
    <scope>NUCLEOTIDE SEQUENCE [LARGE SCALE GENOMIC DNA]</scope>
    <source>
        <strain evidence="11 12">ACAM 611</strain>
    </source>
</reference>
<dbReference type="RefSeq" id="WP_006006491.1">
    <property type="nucleotide sequence ID" value="NZ_BAET01000028.1"/>
</dbReference>
<dbReference type="Pfam" id="PF02875">
    <property type="entry name" value="Mur_ligase_C"/>
    <property type="match status" value="1"/>
</dbReference>
<evidence type="ECO:0000256" key="7">
    <source>
        <dbReference type="HAMAP-Rule" id="MF_00639"/>
    </source>
</evidence>
<comment type="pathway">
    <text evidence="2 7 8">Cell wall biogenesis; peptidoglycan biosynthesis.</text>
</comment>
<dbReference type="GO" id="GO:0008764">
    <property type="term" value="F:UDP-N-acetylmuramoylalanine-D-glutamate ligase activity"/>
    <property type="evidence" value="ECO:0007669"/>
    <property type="project" value="UniProtKB-UniRule"/>
</dbReference>
<dbReference type="InterPro" id="IPR036565">
    <property type="entry name" value="Mur-like_cat_sf"/>
</dbReference>
<evidence type="ECO:0000259" key="9">
    <source>
        <dbReference type="Pfam" id="PF02875"/>
    </source>
</evidence>
<dbReference type="Pfam" id="PF21799">
    <property type="entry name" value="MurD-like_N"/>
    <property type="match status" value="1"/>
</dbReference>
<keyword evidence="5 7" id="KW-0547">Nucleotide-binding</keyword>
<dbReference type="GO" id="GO:0005737">
    <property type="term" value="C:cytoplasm"/>
    <property type="evidence" value="ECO:0007669"/>
    <property type="project" value="UniProtKB-SubCell"/>
</dbReference>
<dbReference type="EMBL" id="BAET01000028">
    <property type="protein sequence ID" value="GAB56389.1"/>
    <property type="molecule type" value="Genomic_DNA"/>
</dbReference>
<dbReference type="AlphaFoldDB" id="H5TDL2"/>
<dbReference type="InterPro" id="IPR005762">
    <property type="entry name" value="MurD"/>
</dbReference>
<dbReference type="STRING" id="56804.BAE46_05220"/>
<dbReference type="GO" id="GO:0051301">
    <property type="term" value="P:cell division"/>
    <property type="evidence" value="ECO:0007669"/>
    <property type="project" value="UniProtKB-KW"/>
</dbReference>
<evidence type="ECO:0000256" key="3">
    <source>
        <dbReference type="ARBA" id="ARBA00022490"/>
    </source>
</evidence>
<feature type="domain" description="Mur ligase C-terminal" evidence="9">
    <location>
        <begin position="345"/>
        <end position="445"/>
    </location>
</feature>
<dbReference type="SUPFAM" id="SSF53623">
    <property type="entry name" value="MurD-like peptide ligases, catalytic domain"/>
    <property type="match status" value="1"/>
</dbReference>
<evidence type="ECO:0000256" key="6">
    <source>
        <dbReference type="ARBA" id="ARBA00022840"/>
    </source>
</evidence>
<proteinExistence type="inferred from homology"/>
<keyword evidence="3 7" id="KW-0963">Cytoplasm</keyword>
<dbReference type="SUPFAM" id="SSF51984">
    <property type="entry name" value="MurCD N-terminal domain"/>
    <property type="match status" value="1"/>
</dbReference>
<dbReference type="GO" id="GO:0005524">
    <property type="term" value="F:ATP binding"/>
    <property type="evidence" value="ECO:0007669"/>
    <property type="project" value="UniProtKB-UniRule"/>
</dbReference>
<dbReference type="PANTHER" id="PTHR43692">
    <property type="entry name" value="UDP-N-ACETYLMURAMOYLALANINE--D-GLUTAMATE LIGASE"/>
    <property type="match status" value="1"/>
</dbReference>
<keyword evidence="7 8" id="KW-0131">Cell cycle</keyword>
<comment type="caution">
    <text evidence="11">The sequence shown here is derived from an EMBL/GenBank/DDBJ whole genome shotgun (WGS) entry which is preliminary data.</text>
</comment>
<comment type="catalytic activity">
    <reaction evidence="7 8">
        <text>UDP-N-acetyl-alpha-D-muramoyl-L-alanine + D-glutamate + ATP = UDP-N-acetyl-alpha-D-muramoyl-L-alanyl-D-glutamate + ADP + phosphate + H(+)</text>
        <dbReference type="Rhea" id="RHEA:16429"/>
        <dbReference type="ChEBI" id="CHEBI:15378"/>
        <dbReference type="ChEBI" id="CHEBI:29986"/>
        <dbReference type="ChEBI" id="CHEBI:30616"/>
        <dbReference type="ChEBI" id="CHEBI:43474"/>
        <dbReference type="ChEBI" id="CHEBI:83898"/>
        <dbReference type="ChEBI" id="CHEBI:83900"/>
        <dbReference type="ChEBI" id="CHEBI:456216"/>
        <dbReference type="EC" id="6.3.2.9"/>
    </reaction>
</comment>
<protein>
    <recommendedName>
        <fullName evidence="7 8">UDP-N-acetylmuramoylalanine--D-glutamate ligase</fullName>
        <ecNumber evidence="7 8">6.3.2.9</ecNumber>
    </recommendedName>
    <alternativeName>
        <fullName evidence="7">D-glutamic acid-adding enzyme</fullName>
    </alternativeName>
    <alternativeName>
        <fullName evidence="7">UDP-N-acetylmuramoyl-L-alanyl-D-glutamate synthetase</fullName>
    </alternativeName>
</protein>
<dbReference type="InterPro" id="IPR004101">
    <property type="entry name" value="Mur_ligase_C"/>
</dbReference>
<keyword evidence="6 7" id="KW-0067">ATP-binding</keyword>
<name>H5TDL2_9ALTE</name>
<dbReference type="SUPFAM" id="SSF53244">
    <property type="entry name" value="MurD-like peptide ligases, peptide-binding domain"/>
    <property type="match status" value="1"/>
</dbReference>
<dbReference type="EC" id="6.3.2.9" evidence="7 8"/>
<evidence type="ECO:0000313" key="12">
    <source>
        <dbReference type="Proteomes" id="UP000053586"/>
    </source>
</evidence>
<dbReference type="HAMAP" id="MF_00639">
    <property type="entry name" value="MurD"/>
    <property type="match status" value="1"/>
</dbReference>
<dbReference type="Proteomes" id="UP000053586">
    <property type="component" value="Unassembled WGS sequence"/>
</dbReference>
<gene>
    <name evidence="7 11" type="primary">murD</name>
    <name evidence="11" type="ORF">GPUN_2274</name>
</gene>
<dbReference type="Gene3D" id="3.40.1190.10">
    <property type="entry name" value="Mur-like, catalytic domain"/>
    <property type="match status" value="1"/>
</dbReference>
<keyword evidence="7 8" id="KW-0132">Cell division</keyword>
<dbReference type="GO" id="GO:0071555">
    <property type="term" value="P:cell wall organization"/>
    <property type="evidence" value="ECO:0007669"/>
    <property type="project" value="UniProtKB-KW"/>
</dbReference>
<comment type="function">
    <text evidence="7 8">Cell wall formation. Catalyzes the addition of glutamate to the nucleotide precursor UDP-N-acetylmuramoyl-L-alanine (UMA).</text>
</comment>
<organism evidence="11 12">
    <name type="scientific">Glaciecola punicea ACAM 611</name>
    <dbReference type="NCBI Taxonomy" id="1121923"/>
    <lineage>
        <taxon>Bacteria</taxon>
        <taxon>Pseudomonadati</taxon>
        <taxon>Pseudomonadota</taxon>
        <taxon>Gammaproteobacteria</taxon>
        <taxon>Alteromonadales</taxon>
        <taxon>Alteromonadaceae</taxon>
        <taxon>Glaciecola</taxon>
    </lineage>
</organism>
<accession>H5TDL2</accession>
<comment type="similarity">
    <text evidence="7">Belongs to the MurCDEF family.</text>
</comment>
<evidence type="ECO:0000256" key="2">
    <source>
        <dbReference type="ARBA" id="ARBA00004752"/>
    </source>
</evidence>
<evidence type="ECO:0000313" key="11">
    <source>
        <dbReference type="EMBL" id="GAB56389.1"/>
    </source>
</evidence>
<dbReference type="InterPro" id="IPR013221">
    <property type="entry name" value="Mur_ligase_cen"/>
</dbReference>
<evidence type="ECO:0000256" key="4">
    <source>
        <dbReference type="ARBA" id="ARBA00022598"/>
    </source>
</evidence>
<feature type="binding site" evidence="7">
    <location>
        <begin position="134"/>
        <end position="140"/>
    </location>
    <ligand>
        <name>ATP</name>
        <dbReference type="ChEBI" id="CHEBI:30616"/>
    </ligand>
</feature>
<dbReference type="InterPro" id="IPR036615">
    <property type="entry name" value="Mur_ligase_C_dom_sf"/>
</dbReference>
<sequence>MRPLANAYSYENQSVAIIGYGVTGKACVAFLLNKGAKVSVFDDSFNTSNKQSLANTENLTFCEVHEALDLREFDQVVVSPGVNLRKAFIQNYIAHKGHASAVIGDIELFARQLNEINSGLVPGENPIKVVAVTGSNGKSTVVDMLTKVLLKQGVNVALGGNFGTAALALIAPNFILAGNNGHSEQNTSAPRIDIIVLELSSFQLESTFSLCPDIGCILNISSDHLDRHGSMAAYTLAKQQIYANAATVVFNRDDSATSPSSLENAISVGYNQFDGGQLGDSTKHFYQTSKGIYCGQHFLFDASQVMGISQFQLVNMQVVFACCQILKVNLVLAAQSLGEYKGLPHRFETVYHSKTSIWINDSKATNPGACLAALESLAKQVSHIILIAGGDAKGADIQMLAHAMSTHVDRLILIGKDADLFTQFGTPFTRANSIEDAVEKAKAYAGELARNHDNPYIGVMLSPACASIDMFNNYQHRGQLFCQAVTAQVTA</sequence>
<dbReference type="NCBIfam" id="TIGR01087">
    <property type="entry name" value="murD"/>
    <property type="match status" value="1"/>
</dbReference>
<keyword evidence="7 8" id="KW-0961">Cell wall biogenesis/degradation</keyword>